<protein>
    <submittedName>
        <fullName evidence="1">Uncharacterized protein</fullName>
    </submittedName>
</protein>
<accession>A0ABW2NWN1</accession>
<dbReference type="Proteomes" id="UP001596549">
    <property type="component" value="Unassembled WGS sequence"/>
</dbReference>
<name>A0ABW2NWN1_9BACL</name>
<evidence type="ECO:0000313" key="1">
    <source>
        <dbReference type="EMBL" id="MFC7372444.1"/>
    </source>
</evidence>
<sequence length="142" mass="16767">MQMKAEERKSHDNIKQNLQYIGRSLLDDTYKEQSAILALLATETLELIRNMKMFYEVPYSSENHTNHFYTYTLKAKQEKSKLIAVMEEIQRELSINKTNVKRVLVLVQGMLQTNLYKNRVQASLDKWKNTTTFSTKLQLIYI</sequence>
<evidence type="ECO:0000313" key="2">
    <source>
        <dbReference type="Proteomes" id="UP001596549"/>
    </source>
</evidence>
<proteinExistence type="predicted"/>
<keyword evidence="2" id="KW-1185">Reference proteome</keyword>
<organism evidence="1 2">
    <name type="scientific">Fictibacillus iocasae</name>
    <dbReference type="NCBI Taxonomy" id="2715437"/>
    <lineage>
        <taxon>Bacteria</taxon>
        <taxon>Bacillati</taxon>
        <taxon>Bacillota</taxon>
        <taxon>Bacilli</taxon>
        <taxon>Bacillales</taxon>
        <taxon>Fictibacillaceae</taxon>
        <taxon>Fictibacillus</taxon>
    </lineage>
</organism>
<dbReference type="EMBL" id="JBHTCP010000040">
    <property type="protein sequence ID" value="MFC7372444.1"/>
    <property type="molecule type" value="Genomic_DNA"/>
</dbReference>
<comment type="caution">
    <text evidence="1">The sequence shown here is derived from an EMBL/GenBank/DDBJ whole genome shotgun (WGS) entry which is preliminary data.</text>
</comment>
<dbReference type="RefSeq" id="WP_379750026.1">
    <property type="nucleotide sequence ID" value="NZ_JBHTCP010000040.1"/>
</dbReference>
<reference evidence="2" key="1">
    <citation type="journal article" date="2019" name="Int. J. Syst. Evol. Microbiol.">
        <title>The Global Catalogue of Microorganisms (GCM) 10K type strain sequencing project: providing services to taxonomists for standard genome sequencing and annotation.</title>
        <authorList>
            <consortium name="The Broad Institute Genomics Platform"/>
            <consortium name="The Broad Institute Genome Sequencing Center for Infectious Disease"/>
            <person name="Wu L."/>
            <person name="Ma J."/>
        </authorList>
    </citation>
    <scope>NUCLEOTIDE SEQUENCE [LARGE SCALE GENOMIC DNA]</scope>
    <source>
        <strain evidence="2">NBRC 106396</strain>
    </source>
</reference>
<gene>
    <name evidence="1" type="ORF">ACFQPF_12255</name>
</gene>